<evidence type="ECO:0000313" key="3">
    <source>
        <dbReference type="WBParaSite" id="nRc.2.0.1.t01774-RA"/>
    </source>
</evidence>
<reference evidence="3" key="1">
    <citation type="submission" date="2022-11" db="UniProtKB">
        <authorList>
            <consortium name="WormBaseParasite"/>
        </authorList>
    </citation>
    <scope>IDENTIFICATION</scope>
</reference>
<dbReference type="AlphaFoldDB" id="A0A915HJE2"/>
<name>A0A915HJE2_ROMCU</name>
<keyword evidence="1" id="KW-0812">Transmembrane</keyword>
<evidence type="ECO:0000313" key="2">
    <source>
        <dbReference type="Proteomes" id="UP000887565"/>
    </source>
</evidence>
<protein>
    <submittedName>
        <fullName evidence="3">C2H2-type domain-containing protein</fullName>
    </submittedName>
</protein>
<feature type="transmembrane region" description="Helical" evidence="1">
    <location>
        <begin position="79"/>
        <end position="98"/>
    </location>
</feature>
<dbReference type="Proteomes" id="UP000887565">
    <property type="component" value="Unplaced"/>
</dbReference>
<keyword evidence="1" id="KW-1133">Transmembrane helix</keyword>
<organism evidence="2 3">
    <name type="scientific">Romanomermis culicivorax</name>
    <name type="common">Nematode worm</name>
    <dbReference type="NCBI Taxonomy" id="13658"/>
    <lineage>
        <taxon>Eukaryota</taxon>
        <taxon>Metazoa</taxon>
        <taxon>Ecdysozoa</taxon>
        <taxon>Nematoda</taxon>
        <taxon>Enoplea</taxon>
        <taxon>Dorylaimia</taxon>
        <taxon>Mermithida</taxon>
        <taxon>Mermithoidea</taxon>
        <taxon>Mermithidae</taxon>
        <taxon>Romanomermis</taxon>
    </lineage>
</organism>
<dbReference type="WBParaSite" id="nRc.2.0.1.t01774-RA">
    <property type="protein sequence ID" value="nRc.2.0.1.t01774-RA"/>
    <property type="gene ID" value="nRc.2.0.1.g01774"/>
</dbReference>
<keyword evidence="2" id="KW-1185">Reference proteome</keyword>
<accession>A0A915HJE2</accession>
<keyword evidence="1" id="KW-0472">Membrane</keyword>
<sequence>MTNICFFPSKNVFSCEIYCRRFARDNERHAPVHTKLRSSGGSSKYDGAAQRPSLSGLGGIYFIMFDHHASGFIPRIYDFLFIFVLEFYIVIVILVSLLPRAFFQMVSRYYS</sequence>
<evidence type="ECO:0000256" key="1">
    <source>
        <dbReference type="SAM" id="Phobius"/>
    </source>
</evidence>
<proteinExistence type="predicted"/>